<evidence type="ECO:0000313" key="2">
    <source>
        <dbReference type="Proteomes" id="UP000280834"/>
    </source>
</evidence>
<protein>
    <submittedName>
        <fullName evidence="1 3">Uncharacterized protein</fullName>
    </submittedName>
</protein>
<evidence type="ECO:0000313" key="3">
    <source>
        <dbReference type="WBParaSite" id="BTMF_0001508201-mRNA-1"/>
    </source>
</evidence>
<dbReference type="AlphaFoldDB" id="A0A0R3R4Z2"/>
<sequence>MQRFLDRHSTIGFIVSVSLQMSDKEMDDNKETPLKIFFIVGTVM</sequence>
<proteinExistence type="predicted"/>
<evidence type="ECO:0000313" key="1">
    <source>
        <dbReference type="EMBL" id="VDO44704.1"/>
    </source>
</evidence>
<accession>A0A0R3R4Z2</accession>
<dbReference type="EMBL" id="UZAG01019740">
    <property type="protein sequence ID" value="VDO44704.1"/>
    <property type="molecule type" value="Genomic_DNA"/>
</dbReference>
<organism evidence="3">
    <name type="scientific">Brugia timori</name>
    <dbReference type="NCBI Taxonomy" id="42155"/>
    <lineage>
        <taxon>Eukaryota</taxon>
        <taxon>Metazoa</taxon>
        <taxon>Ecdysozoa</taxon>
        <taxon>Nematoda</taxon>
        <taxon>Chromadorea</taxon>
        <taxon>Rhabditida</taxon>
        <taxon>Spirurina</taxon>
        <taxon>Spiruromorpha</taxon>
        <taxon>Filarioidea</taxon>
        <taxon>Onchocercidae</taxon>
        <taxon>Brugia</taxon>
    </lineage>
</organism>
<gene>
    <name evidence="1" type="ORF">BTMF_LOCUS13078</name>
</gene>
<dbReference type="WBParaSite" id="BTMF_0001508201-mRNA-1">
    <property type="protein sequence ID" value="BTMF_0001508201-mRNA-1"/>
    <property type="gene ID" value="BTMF_0001508201"/>
</dbReference>
<dbReference type="Proteomes" id="UP000280834">
    <property type="component" value="Unassembled WGS sequence"/>
</dbReference>
<reference evidence="1 2" key="2">
    <citation type="submission" date="2018-11" db="EMBL/GenBank/DDBJ databases">
        <authorList>
            <consortium name="Pathogen Informatics"/>
        </authorList>
    </citation>
    <scope>NUCLEOTIDE SEQUENCE [LARGE SCALE GENOMIC DNA]</scope>
</reference>
<name>A0A0R3R4Z2_9BILA</name>
<keyword evidence="2" id="KW-1185">Reference proteome</keyword>
<reference evidence="3" key="1">
    <citation type="submission" date="2017-02" db="UniProtKB">
        <authorList>
            <consortium name="WormBaseParasite"/>
        </authorList>
    </citation>
    <scope>IDENTIFICATION</scope>
</reference>